<dbReference type="InterPro" id="IPR016181">
    <property type="entry name" value="Acyl_CoA_acyltransferase"/>
</dbReference>
<dbReference type="PROSITE" id="PS51186">
    <property type="entry name" value="GNAT"/>
    <property type="match status" value="2"/>
</dbReference>
<feature type="domain" description="N-acetyltransferase" evidence="3">
    <location>
        <begin position="10"/>
        <end position="155"/>
    </location>
</feature>
<evidence type="ECO:0000259" key="3">
    <source>
        <dbReference type="PROSITE" id="PS51186"/>
    </source>
</evidence>
<dbReference type="RefSeq" id="WP_091539789.1">
    <property type="nucleotide sequence ID" value="NZ_FMUS01000002.1"/>
</dbReference>
<accession>A0A1G5C1V7</accession>
<gene>
    <name evidence="4" type="ORF">SAMN03080606_00594</name>
</gene>
<reference evidence="4 5" key="1">
    <citation type="submission" date="2016-10" db="EMBL/GenBank/DDBJ databases">
        <authorList>
            <person name="de Groot N.N."/>
        </authorList>
    </citation>
    <scope>NUCLEOTIDE SEQUENCE [LARGE SCALE GENOMIC DNA]</scope>
    <source>
        <strain evidence="4 5">DSM 18978</strain>
    </source>
</reference>
<evidence type="ECO:0000256" key="2">
    <source>
        <dbReference type="ARBA" id="ARBA00023315"/>
    </source>
</evidence>
<dbReference type="AlphaFoldDB" id="A0A1G5C1V7"/>
<evidence type="ECO:0000313" key="5">
    <source>
        <dbReference type="Proteomes" id="UP000198636"/>
    </source>
</evidence>
<evidence type="ECO:0000313" key="4">
    <source>
        <dbReference type="EMBL" id="SCX96415.1"/>
    </source>
</evidence>
<dbReference type="Proteomes" id="UP000198636">
    <property type="component" value="Unassembled WGS sequence"/>
</dbReference>
<feature type="domain" description="N-acetyltransferase" evidence="3">
    <location>
        <begin position="164"/>
        <end position="296"/>
    </location>
</feature>
<name>A0A1G5C1V7_9FIRM</name>
<dbReference type="Gene3D" id="3.40.630.30">
    <property type="match status" value="2"/>
</dbReference>
<dbReference type="PANTHER" id="PTHR42919">
    <property type="entry name" value="N-ALPHA-ACETYLTRANSFERASE"/>
    <property type="match status" value="1"/>
</dbReference>
<dbReference type="GO" id="GO:0016747">
    <property type="term" value="F:acyltransferase activity, transferring groups other than amino-acyl groups"/>
    <property type="evidence" value="ECO:0007669"/>
    <property type="project" value="InterPro"/>
</dbReference>
<sequence length="296" mass="34400">MTEKLSNPMISLKQYISEKDFKEINQLRELCFLHDKTNLKLELDYKLNISRNTEVGLNTIDEFLYYNDEALVAYLGISSFGGSNVGEINGMVHPDFRRKGLFKKLFELAIDECRKRRFNKLLLLTDGNSNSGIEFIKAVKGEYDFSEYRMRLINKNNEIIKSSISLREAGKHDRKEIARQNSIYFNHSGEFVCFPEEEEQINETTYMVELEEAVIGKIKVEYSDNSAFISGFGILPDYRGKGYGKEALKVALWLINGRKIYETELDVECKNKNALDLYKDCGFKEQSVMNYYNYQI</sequence>
<dbReference type="InterPro" id="IPR051556">
    <property type="entry name" value="N-term/lysine_N-AcTrnsfr"/>
</dbReference>
<dbReference type="Pfam" id="PF00583">
    <property type="entry name" value="Acetyltransf_1"/>
    <property type="match status" value="2"/>
</dbReference>
<dbReference type="CDD" id="cd04301">
    <property type="entry name" value="NAT_SF"/>
    <property type="match status" value="2"/>
</dbReference>
<dbReference type="EMBL" id="FMUS01000002">
    <property type="protein sequence ID" value="SCX96415.1"/>
    <property type="molecule type" value="Genomic_DNA"/>
</dbReference>
<evidence type="ECO:0000256" key="1">
    <source>
        <dbReference type="ARBA" id="ARBA00022679"/>
    </source>
</evidence>
<protein>
    <submittedName>
        <fullName evidence="4">Acetyltransferase (GNAT) family protein</fullName>
    </submittedName>
</protein>
<dbReference type="STRING" id="1120976.SAMN03080606_00594"/>
<organism evidence="4 5">
    <name type="scientific">Alkaliphilus peptidifermentans DSM 18978</name>
    <dbReference type="NCBI Taxonomy" id="1120976"/>
    <lineage>
        <taxon>Bacteria</taxon>
        <taxon>Bacillati</taxon>
        <taxon>Bacillota</taxon>
        <taxon>Clostridia</taxon>
        <taxon>Peptostreptococcales</taxon>
        <taxon>Natronincolaceae</taxon>
        <taxon>Alkaliphilus</taxon>
    </lineage>
</organism>
<proteinExistence type="predicted"/>
<dbReference type="PANTHER" id="PTHR42919:SF8">
    <property type="entry name" value="N-ALPHA-ACETYLTRANSFERASE 50"/>
    <property type="match status" value="1"/>
</dbReference>
<dbReference type="InterPro" id="IPR000182">
    <property type="entry name" value="GNAT_dom"/>
</dbReference>
<dbReference type="SUPFAM" id="SSF55729">
    <property type="entry name" value="Acyl-CoA N-acyltransferases (Nat)"/>
    <property type="match status" value="2"/>
</dbReference>
<dbReference type="OrthoDB" id="7163760at2"/>
<keyword evidence="1 4" id="KW-0808">Transferase</keyword>
<keyword evidence="5" id="KW-1185">Reference proteome</keyword>
<keyword evidence="2" id="KW-0012">Acyltransferase</keyword>